<sequence>MRTLLIRGLLAGLLAGLAAFGVAYLVGEPSLRTAIAYEETGTAADHHHDEAATSEHAHGEEAEVSRTVQSTWGLLTGTLAIGLAVGGIVALALALAIGRIGPLGERGTAALVVGIGFVAVVLVPFLTYPPNPPAVGDPDTIGTRTAAYFGLLLASLVAVGVAGSVARSLGGRTDAWGRAGAAALTYVVLMLAVAAVLPSYDELGDFPASTLWSFRLGSLATLTTLWGVVGLTLVASLARIRTTPARAGAGSPA</sequence>
<reference evidence="3" key="1">
    <citation type="journal article" date="2019" name="Int. J. Syst. Evol. Microbiol.">
        <title>The Global Catalogue of Microorganisms (GCM) 10K type strain sequencing project: providing services to taxonomists for standard genome sequencing and annotation.</title>
        <authorList>
            <consortium name="The Broad Institute Genomics Platform"/>
            <consortium name="The Broad Institute Genome Sequencing Center for Infectious Disease"/>
            <person name="Wu L."/>
            <person name="Ma J."/>
        </authorList>
    </citation>
    <scope>NUCLEOTIDE SEQUENCE [LARGE SCALE GENOMIC DNA]</scope>
    <source>
        <strain evidence="3">JCM 16902</strain>
    </source>
</reference>
<feature type="transmembrane region" description="Helical" evidence="1">
    <location>
        <begin position="212"/>
        <end position="238"/>
    </location>
</feature>
<dbReference type="Pfam" id="PF09490">
    <property type="entry name" value="CbtA"/>
    <property type="match status" value="1"/>
</dbReference>
<accession>A0ABP7ACI4</accession>
<dbReference type="Proteomes" id="UP001501074">
    <property type="component" value="Unassembled WGS sequence"/>
</dbReference>
<dbReference type="EMBL" id="BAAAZO010000010">
    <property type="protein sequence ID" value="GAA3629286.1"/>
    <property type="molecule type" value="Genomic_DNA"/>
</dbReference>
<name>A0ABP7ACI4_9ACTN</name>
<evidence type="ECO:0000256" key="1">
    <source>
        <dbReference type="SAM" id="Phobius"/>
    </source>
</evidence>
<feature type="transmembrane region" description="Helical" evidence="1">
    <location>
        <begin position="148"/>
        <end position="169"/>
    </location>
</feature>
<keyword evidence="1" id="KW-0472">Membrane</keyword>
<feature type="transmembrane region" description="Helical" evidence="1">
    <location>
        <begin position="72"/>
        <end position="97"/>
    </location>
</feature>
<evidence type="ECO:0000313" key="3">
    <source>
        <dbReference type="Proteomes" id="UP001501074"/>
    </source>
</evidence>
<dbReference type="InterPro" id="IPR012666">
    <property type="entry name" value="CbtA_put"/>
</dbReference>
<organism evidence="2 3">
    <name type="scientific">Kineosporia mesophila</name>
    <dbReference type="NCBI Taxonomy" id="566012"/>
    <lineage>
        <taxon>Bacteria</taxon>
        <taxon>Bacillati</taxon>
        <taxon>Actinomycetota</taxon>
        <taxon>Actinomycetes</taxon>
        <taxon>Kineosporiales</taxon>
        <taxon>Kineosporiaceae</taxon>
        <taxon>Kineosporia</taxon>
    </lineage>
</organism>
<feature type="transmembrane region" description="Helical" evidence="1">
    <location>
        <begin position="109"/>
        <end position="128"/>
    </location>
</feature>
<protein>
    <submittedName>
        <fullName evidence="2">CbtA family protein</fullName>
    </submittedName>
</protein>
<evidence type="ECO:0000313" key="2">
    <source>
        <dbReference type="EMBL" id="GAA3629286.1"/>
    </source>
</evidence>
<comment type="caution">
    <text evidence="2">The sequence shown here is derived from an EMBL/GenBank/DDBJ whole genome shotgun (WGS) entry which is preliminary data.</text>
</comment>
<keyword evidence="1" id="KW-0812">Transmembrane</keyword>
<dbReference type="RefSeq" id="WP_231484411.1">
    <property type="nucleotide sequence ID" value="NZ_BAAAZO010000010.1"/>
</dbReference>
<keyword evidence="1" id="KW-1133">Transmembrane helix</keyword>
<proteinExistence type="predicted"/>
<keyword evidence="3" id="KW-1185">Reference proteome</keyword>
<feature type="transmembrane region" description="Helical" evidence="1">
    <location>
        <begin position="181"/>
        <end position="200"/>
    </location>
</feature>
<gene>
    <name evidence="2" type="ORF">GCM10022223_53570</name>
</gene>